<dbReference type="AlphaFoldDB" id="A0A1G9GCH3"/>
<dbReference type="STRING" id="417292.SAMN05421806_115133"/>
<dbReference type="SUPFAM" id="SSF50249">
    <property type="entry name" value="Nucleic acid-binding proteins"/>
    <property type="match status" value="1"/>
</dbReference>
<keyword evidence="5" id="KW-1185">Reference proteome</keyword>
<dbReference type="PROSITE" id="PS50935">
    <property type="entry name" value="SSB"/>
    <property type="match status" value="1"/>
</dbReference>
<proteinExistence type="predicted"/>
<evidence type="ECO:0000313" key="5">
    <source>
        <dbReference type="Proteomes" id="UP000199155"/>
    </source>
</evidence>
<evidence type="ECO:0000256" key="1">
    <source>
        <dbReference type="ARBA" id="ARBA00023125"/>
    </source>
</evidence>
<evidence type="ECO:0000313" key="4">
    <source>
        <dbReference type="EMBL" id="SDK98408.1"/>
    </source>
</evidence>
<accession>A0A1G9GCH3</accession>
<evidence type="ECO:0000256" key="2">
    <source>
        <dbReference type="PROSITE-ProRule" id="PRU00252"/>
    </source>
</evidence>
<dbReference type="Gene3D" id="2.40.50.140">
    <property type="entry name" value="Nucleic acid-binding proteins"/>
    <property type="match status" value="1"/>
</dbReference>
<protein>
    <submittedName>
        <fullName evidence="4">Single-strand DNA-binding protein</fullName>
    </submittedName>
</protein>
<dbReference type="OrthoDB" id="4427276at2"/>
<dbReference type="Pfam" id="PF00436">
    <property type="entry name" value="SSB"/>
    <property type="match status" value="1"/>
</dbReference>
<keyword evidence="1 2" id="KW-0238">DNA-binding</keyword>
<organism evidence="4 5">
    <name type="scientific">Streptomyces indicus</name>
    <dbReference type="NCBI Taxonomy" id="417292"/>
    <lineage>
        <taxon>Bacteria</taxon>
        <taxon>Bacillati</taxon>
        <taxon>Actinomycetota</taxon>
        <taxon>Actinomycetes</taxon>
        <taxon>Kitasatosporales</taxon>
        <taxon>Streptomycetaceae</taxon>
        <taxon>Streptomyces</taxon>
    </lineage>
</organism>
<dbReference type="InterPro" id="IPR012340">
    <property type="entry name" value="NA-bd_OB-fold"/>
</dbReference>
<evidence type="ECO:0000256" key="3">
    <source>
        <dbReference type="SAM" id="MobiDB-lite"/>
    </source>
</evidence>
<dbReference type="CDD" id="cd04496">
    <property type="entry name" value="SSB_OBF"/>
    <property type="match status" value="1"/>
</dbReference>
<dbReference type="EMBL" id="FNFF01000015">
    <property type="protein sequence ID" value="SDK98408.1"/>
    <property type="molecule type" value="Genomic_DNA"/>
</dbReference>
<gene>
    <name evidence="4" type="ORF">SAMN05421806_115133</name>
</gene>
<dbReference type="GO" id="GO:0003697">
    <property type="term" value="F:single-stranded DNA binding"/>
    <property type="evidence" value="ECO:0007669"/>
    <property type="project" value="InterPro"/>
</dbReference>
<feature type="compositionally biased region" description="Gly residues" evidence="3">
    <location>
        <begin position="129"/>
        <end position="141"/>
    </location>
</feature>
<dbReference type="Proteomes" id="UP000199155">
    <property type="component" value="Unassembled WGS sequence"/>
</dbReference>
<feature type="region of interest" description="Disordered" evidence="3">
    <location>
        <begin position="129"/>
        <end position="180"/>
    </location>
</feature>
<feature type="compositionally biased region" description="Basic and acidic residues" evidence="3">
    <location>
        <begin position="171"/>
        <end position="180"/>
    </location>
</feature>
<sequence length="180" mass="18351">MNETLVTIVGNVATEPVARPTAGGTMVRFRLASTSRYFDRATQGWKDGHTNFLTVVAWRGLAENVASSLNIGDPVLVQGRLKVRQENGTSGSGGSSFVGADIEAVALGHDLSRGTAAFRRVARTGAAGAVGGAGGGAGPGGDTAVKQDGGAEPQFEREPGTGAGAAQEGFLPEREPEPVF</sequence>
<reference evidence="4 5" key="1">
    <citation type="submission" date="2016-10" db="EMBL/GenBank/DDBJ databases">
        <authorList>
            <person name="de Groot N.N."/>
        </authorList>
    </citation>
    <scope>NUCLEOTIDE SEQUENCE [LARGE SCALE GENOMIC DNA]</scope>
    <source>
        <strain evidence="4 5">CGMCC 4.5727</strain>
    </source>
</reference>
<name>A0A1G9GCH3_9ACTN</name>
<dbReference type="InterPro" id="IPR000424">
    <property type="entry name" value="Primosome_PriB/ssb"/>
</dbReference>
<dbReference type="RefSeq" id="WP_093615594.1">
    <property type="nucleotide sequence ID" value="NZ_FNFF01000015.1"/>
</dbReference>